<accession>A0A0F8UX62</accession>
<dbReference type="Pfam" id="PF25823">
    <property type="entry name" value="Ams2-SPT21_N"/>
    <property type="match status" value="1"/>
</dbReference>
<dbReference type="PANTHER" id="PTHR39147:SF1">
    <property type="entry name" value="PROTEIN SPT21"/>
    <property type="match status" value="1"/>
</dbReference>
<evidence type="ECO:0000313" key="3">
    <source>
        <dbReference type="Proteomes" id="UP000034291"/>
    </source>
</evidence>
<protein>
    <submittedName>
        <fullName evidence="2">GATA transcription factor (Ams2)</fullName>
    </submittedName>
</protein>
<dbReference type="EMBL" id="JZBS01001101">
    <property type="protein sequence ID" value="KKK24088.1"/>
    <property type="molecule type" value="Genomic_DNA"/>
</dbReference>
<sequence>MDSQDGISVRPMRLKVLYTFDDASKTNCLARWPHLLDIQTAALDEKTQIGVIELKTCIQAIVSASPELVAKLGQDYTVYAYDYSEYETPLVGQGMLSWVLASASPTPNAPAHQSQTMVTGRVCKNVLGLFSKGAQETLEVKLRLVPVPTVLQSQYLESMQRYRELSDVIPHEFDSQAWTNFLRQNPGLLAPTTQPAPALFLQWTIPESKDFIGF</sequence>
<organism evidence="2 3">
    <name type="scientific">Aspergillus rambellii</name>
    <dbReference type="NCBI Taxonomy" id="308745"/>
    <lineage>
        <taxon>Eukaryota</taxon>
        <taxon>Fungi</taxon>
        <taxon>Dikarya</taxon>
        <taxon>Ascomycota</taxon>
        <taxon>Pezizomycotina</taxon>
        <taxon>Eurotiomycetes</taxon>
        <taxon>Eurotiomycetidae</taxon>
        <taxon>Eurotiales</taxon>
        <taxon>Aspergillaceae</taxon>
        <taxon>Aspergillus</taxon>
        <taxon>Aspergillus subgen. Nidulantes</taxon>
    </lineage>
</organism>
<comment type="caution">
    <text evidence="2">The sequence shown here is derived from an EMBL/GenBank/DDBJ whole genome shotgun (WGS) entry which is preliminary data.</text>
</comment>
<dbReference type="Proteomes" id="UP000034291">
    <property type="component" value="Unassembled WGS sequence"/>
</dbReference>
<dbReference type="AlphaFoldDB" id="A0A0F8UX62"/>
<dbReference type="GO" id="GO:0030466">
    <property type="term" value="P:silent mating-type cassette heterochromatin formation"/>
    <property type="evidence" value="ECO:0007669"/>
    <property type="project" value="TreeGrafter"/>
</dbReference>
<proteinExistence type="predicted"/>
<dbReference type="InterPro" id="IPR042403">
    <property type="entry name" value="Spt21/Ams2"/>
</dbReference>
<dbReference type="GO" id="GO:0000183">
    <property type="term" value="P:rDNA heterochromatin formation"/>
    <property type="evidence" value="ECO:0007669"/>
    <property type="project" value="TreeGrafter"/>
</dbReference>
<dbReference type="PANTHER" id="PTHR39147">
    <property type="entry name" value="PROTEIN SPT21"/>
    <property type="match status" value="1"/>
</dbReference>
<dbReference type="GO" id="GO:0006357">
    <property type="term" value="P:regulation of transcription by RNA polymerase II"/>
    <property type="evidence" value="ECO:0007669"/>
    <property type="project" value="TreeGrafter"/>
</dbReference>
<keyword evidence="3" id="KW-1185">Reference proteome</keyword>
<feature type="domain" description="Ams2/SPT21 N-terminal" evidence="1">
    <location>
        <begin position="7"/>
        <end position="147"/>
    </location>
</feature>
<dbReference type="InterPro" id="IPR057725">
    <property type="entry name" value="Ams2-SPT21_N"/>
</dbReference>
<gene>
    <name evidence="2" type="ORF">ARAM_007050</name>
</gene>
<reference evidence="2 3" key="1">
    <citation type="submission" date="2015-02" db="EMBL/GenBank/DDBJ databases">
        <title>Draft Genome Sequences of Two Closely-Related Aflatoxigenic Aspergillus Species Obtained from the Cote d'Ivoire.</title>
        <authorList>
            <person name="Moore G.G."/>
            <person name="Beltz S.B."/>
            <person name="Mack B.M."/>
        </authorList>
    </citation>
    <scope>NUCLEOTIDE SEQUENCE [LARGE SCALE GENOMIC DNA]</scope>
    <source>
        <strain evidence="2 3">SRRC1468</strain>
    </source>
</reference>
<evidence type="ECO:0000259" key="1">
    <source>
        <dbReference type="Pfam" id="PF25823"/>
    </source>
</evidence>
<evidence type="ECO:0000313" key="2">
    <source>
        <dbReference type="EMBL" id="KKK24088.1"/>
    </source>
</evidence>
<name>A0A0F8UX62_9EURO</name>